<comment type="caution">
    <text evidence="1">The sequence shown here is derived from an EMBL/GenBank/DDBJ whole genome shotgun (WGS) entry which is preliminary data.</text>
</comment>
<organism evidence="1 2">
    <name type="scientific">Pseudoalteromonas luteoviolacea CPMOR-1</name>
    <dbReference type="NCBI Taxonomy" id="1365248"/>
    <lineage>
        <taxon>Bacteria</taxon>
        <taxon>Pseudomonadati</taxon>
        <taxon>Pseudomonadota</taxon>
        <taxon>Gammaproteobacteria</taxon>
        <taxon>Alteromonadales</taxon>
        <taxon>Pseudoalteromonadaceae</taxon>
        <taxon>Pseudoalteromonas</taxon>
    </lineage>
</organism>
<protein>
    <submittedName>
        <fullName evidence="1">Uncharacterized protein</fullName>
    </submittedName>
</protein>
<dbReference type="EMBL" id="AUYC01000046">
    <property type="protein sequence ID" value="KZN60187.1"/>
    <property type="molecule type" value="Genomic_DNA"/>
</dbReference>
<accession>A0A167IX62</accession>
<evidence type="ECO:0000313" key="1">
    <source>
        <dbReference type="EMBL" id="KZN60187.1"/>
    </source>
</evidence>
<dbReference type="PATRIC" id="fig|1365248.3.peg.4068"/>
<proteinExistence type="predicted"/>
<name>A0A167IX62_9GAMM</name>
<evidence type="ECO:0000313" key="2">
    <source>
        <dbReference type="Proteomes" id="UP000076486"/>
    </source>
</evidence>
<dbReference type="Proteomes" id="UP000076486">
    <property type="component" value="Unassembled WGS sequence"/>
</dbReference>
<gene>
    <name evidence="1" type="ORF">N473_24725</name>
</gene>
<sequence>MSSSTFWGNYEITHLAKNLALTLDKHSIEIASFKTVIRHKKTPQRGVWIQHVKVASKLDAAHQTRTLFR</sequence>
<reference evidence="1 2" key="1">
    <citation type="submission" date="2013-07" db="EMBL/GenBank/DDBJ databases">
        <title>Comparative Genomic and Metabolomic Analysis of Twelve Strains of Pseudoalteromonas luteoviolacea.</title>
        <authorList>
            <person name="Vynne N.G."/>
            <person name="Mansson M."/>
            <person name="Gram L."/>
        </authorList>
    </citation>
    <scope>NUCLEOTIDE SEQUENCE [LARGE SCALE GENOMIC DNA]</scope>
    <source>
        <strain evidence="1 2">CPMOR-1</strain>
    </source>
</reference>
<dbReference type="AlphaFoldDB" id="A0A167IX62"/>